<sequence length="734" mass="81305">SSLFAVLKQLRQNSNTSFCTHFKHKTQRLAQNKMLNNARSNINKWTLVVKCSRRTDVKENQNLDKFSFKVDVVKLSSKKAGCGRKRPLEEGNNGHKPSNYKPKKHKKVSGPSLTKNALVQLNEIRPGLQYKLLSQTGPIHAPVFVMTVEVNGQLFDGSGPTKKKAKMKAAEKALCSFTQVLSAPDAHLAVSRTRPVLTDFTSDEADLPSMLFNAFETSVPVDVSLYLASSSSFSFLGEKCPFPCFPTSNQLQSPKPPEPSPFCSPTGGKNPVMILNKMRPGLKYDFVSESGESHAKNFIMSVSVGAQTFHGSGRNKKLAKARAAQAALSAAFNVQLDQAPSQQPIPREGTQPHLPQVLADIVSRLVLGKFSELTDNLASPCAQRKVLAGVVMTTGTDLKEAQVICLSTGSKCIRGEHRSHRGLALNDCHAEILARRALIRFLYCQMERFLSTDKKEQQESIFARCENKEGYSLKDKVQFHLYISTSPCGDARIFSPHEAGLEQENRLPNPKARGQLRVKVDSGEGTIPVSSSDSIQMWDGVQQRDRLLTMSCSDKMARWNVVGFQGSLMSYFTEPLYFSSIILGSLYNADHLSRAVYQRISEIQALPPSFSLNKPLLSGISNTETRQPGKAPNFSVNWTVGDQGVEVINATTGKDDLDQPSRLCKHNLYGRWMGLYAKLSSTMRIRSVQPSSYHQVKQAAAHYQSAKQTLFRTFHRAGLGAWVKKPTELDEFSL</sequence>
<evidence type="ECO:0000256" key="8">
    <source>
        <dbReference type="PROSITE-ProRule" id="PRU00266"/>
    </source>
</evidence>
<dbReference type="GO" id="GO:0003725">
    <property type="term" value="F:double-stranded RNA binding"/>
    <property type="evidence" value="ECO:0007669"/>
    <property type="project" value="TreeGrafter"/>
</dbReference>
<reference evidence="12" key="1">
    <citation type="submission" date="2014-08" db="EMBL/GenBank/DDBJ databases">
        <authorList>
            <person name="Senf B."/>
            <person name="Petzold A."/>
            <person name="Downie B.R."/>
            <person name="Koch P."/>
            <person name="Platzer M."/>
        </authorList>
    </citation>
    <scope>NUCLEOTIDE SEQUENCE [LARGE SCALE GENOMIC DNA]</scope>
    <source>
        <strain evidence="12">GRZ</strain>
    </source>
</reference>
<dbReference type="GO" id="GO:0014032">
    <property type="term" value="P:neural crest cell development"/>
    <property type="evidence" value="ECO:0007669"/>
    <property type="project" value="Ensembl"/>
</dbReference>
<evidence type="ECO:0000313" key="12">
    <source>
        <dbReference type="Ensembl" id="ENSNFUP00015028653.1"/>
    </source>
</evidence>
<evidence type="ECO:0000256" key="1">
    <source>
        <dbReference type="ARBA" id="ARBA00004123"/>
    </source>
</evidence>
<accession>A0A8C6M4A9</accession>
<dbReference type="GO" id="GO:0048701">
    <property type="term" value="P:embryonic cranial skeleton morphogenesis"/>
    <property type="evidence" value="ECO:0007669"/>
    <property type="project" value="Ensembl"/>
</dbReference>
<dbReference type="GO" id="GO:0003726">
    <property type="term" value="F:double-stranded RNA adenosine deaminase activity"/>
    <property type="evidence" value="ECO:0007669"/>
    <property type="project" value="TreeGrafter"/>
</dbReference>
<dbReference type="GO" id="GO:0046872">
    <property type="term" value="F:metal ion binding"/>
    <property type="evidence" value="ECO:0007669"/>
    <property type="project" value="UniProtKB-KW"/>
</dbReference>
<gene>
    <name evidence="12" type="primary">ADARB1</name>
</gene>
<dbReference type="PANTHER" id="PTHR10910:SF58">
    <property type="entry name" value="DOUBLE-STRANDED RNA-SPECIFIC EDITASE 1"/>
    <property type="match status" value="1"/>
</dbReference>
<dbReference type="InterPro" id="IPR014720">
    <property type="entry name" value="dsRBD_dom"/>
</dbReference>
<feature type="domain" description="DRBM" evidence="10">
    <location>
        <begin position="113"/>
        <end position="179"/>
    </location>
</feature>
<dbReference type="GO" id="GO:0008251">
    <property type="term" value="F:tRNA-specific adenosine deaminase activity"/>
    <property type="evidence" value="ECO:0007669"/>
    <property type="project" value="TreeGrafter"/>
</dbReference>
<dbReference type="PROSITE" id="PS50141">
    <property type="entry name" value="A_DEAMIN_EDITASE"/>
    <property type="match status" value="1"/>
</dbReference>
<dbReference type="Ensembl" id="ENSNFUT00015029938.1">
    <property type="protein sequence ID" value="ENSNFUP00015028653.1"/>
    <property type="gene ID" value="ENSNFUG00015013852.1"/>
</dbReference>
<dbReference type="GO" id="GO:0005737">
    <property type="term" value="C:cytoplasm"/>
    <property type="evidence" value="ECO:0007669"/>
    <property type="project" value="TreeGrafter"/>
</dbReference>
<organism evidence="12 13">
    <name type="scientific">Nothobranchius furzeri</name>
    <name type="common">Turquoise killifish</name>
    <dbReference type="NCBI Taxonomy" id="105023"/>
    <lineage>
        <taxon>Eukaryota</taxon>
        <taxon>Metazoa</taxon>
        <taxon>Chordata</taxon>
        <taxon>Craniata</taxon>
        <taxon>Vertebrata</taxon>
        <taxon>Euteleostomi</taxon>
        <taxon>Actinopterygii</taxon>
        <taxon>Neopterygii</taxon>
        <taxon>Teleostei</taxon>
        <taxon>Neoteleostei</taxon>
        <taxon>Acanthomorphata</taxon>
        <taxon>Ovalentaria</taxon>
        <taxon>Atherinomorphae</taxon>
        <taxon>Cyprinodontiformes</taxon>
        <taxon>Nothobranchiidae</taxon>
        <taxon>Nothobranchius</taxon>
    </lineage>
</organism>
<evidence type="ECO:0000256" key="6">
    <source>
        <dbReference type="ARBA" id="ARBA00022884"/>
    </source>
</evidence>
<proteinExistence type="predicted"/>
<dbReference type="GO" id="GO:0005730">
    <property type="term" value="C:nucleolus"/>
    <property type="evidence" value="ECO:0007669"/>
    <property type="project" value="TreeGrafter"/>
</dbReference>
<keyword evidence="4" id="KW-0378">Hydrolase</keyword>
<dbReference type="PROSITE" id="PS50137">
    <property type="entry name" value="DS_RBD"/>
    <property type="match status" value="2"/>
</dbReference>
<name>A0A8C6M4A9_NOTFU</name>
<keyword evidence="2" id="KW-0479">Metal-binding</keyword>
<dbReference type="InterPro" id="IPR002466">
    <property type="entry name" value="A_deamin"/>
</dbReference>
<feature type="domain" description="DRBM" evidence="10">
    <location>
        <begin position="264"/>
        <end position="333"/>
    </location>
</feature>
<feature type="region of interest" description="Disordered" evidence="9">
    <location>
        <begin position="81"/>
        <end position="111"/>
    </location>
</feature>
<feature type="domain" description="A to I editase" evidence="11">
    <location>
        <begin position="405"/>
        <end position="732"/>
    </location>
</feature>
<dbReference type="Pfam" id="PF00035">
    <property type="entry name" value="dsrm"/>
    <property type="match status" value="2"/>
</dbReference>
<evidence type="ECO:0000259" key="11">
    <source>
        <dbReference type="PROSITE" id="PS50141"/>
    </source>
</evidence>
<dbReference type="SUPFAM" id="SSF54768">
    <property type="entry name" value="dsRNA-binding domain-like"/>
    <property type="match status" value="2"/>
</dbReference>
<dbReference type="SMART" id="SM00552">
    <property type="entry name" value="ADEAMc"/>
    <property type="match status" value="1"/>
</dbReference>
<dbReference type="Proteomes" id="UP000694548">
    <property type="component" value="Chromosome sgr10"/>
</dbReference>
<dbReference type="PANTHER" id="PTHR10910">
    <property type="entry name" value="EUKARYOTE SPECIFIC DSRNA BINDING PROTEIN"/>
    <property type="match status" value="1"/>
</dbReference>
<dbReference type="GO" id="GO:0048916">
    <property type="term" value="P:posterior lateral line development"/>
    <property type="evidence" value="ECO:0007669"/>
    <property type="project" value="Ensembl"/>
</dbReference>
<keyword evidence="6 8" id="KW-0694">RNA-binding</keyword>
<comment type="subcellular location">
    <subcellularLocation>
        <location evidence="1">Nucleus</location>
    </subcellularLocation>
</comment>
<keyword evidence="13" id="KW-1185">Reference proteome</keyword>
<dbReference type="GeneTree" id="ENSGT00940000155992"/>
<evidence type="ECO:0000256" key="2">
    <source>
        <dbReference type="ARBA" id="ARBA00022723"/>
    </source>
</evidence>
<dbReference type="AlphaFoldDB" id="A0A8C6M4A9"/>
<reference evidence="12" key="3">
    <citation type="submission" date="2025-09" db="UniProtKB">
        <authorList>
            <consortium name="Ensembl"/>
        </authorList>
    </citation>
    <scope>IDENTIFICATION</scope>
</reference>
<dbReference type="GO" id="GO:0006382">
    <property type="term" value="P:adenosine to inosine editing"/>
    <property type="evidence" value="ECO:0007669"/>
    <property type="project" value="TreeGrafter"/>
</dbReference>
<evidence type="ECO:0000256" key="4">
    <source>
        <dbReference type="ARBA" id="ARBA00022801"/>
    </source>
</evidence>
<evidence type="ECO:0000256" key="3">
    <source>
        <dbReference type="ARBA" id="ARBA00022737"/>
    </source>
</evidence>
<evidence type="ECO:0000259" key="10">
    <source>
        <dbReference type="PROSITE" id="PS50137"/>
    </source>
</evidence>
<dbReference type="GO" id="GO:0007399">
    <property type="term" value="P:nervous system development"/>
    <property type="evidence" value="ECO:0007669"/>
    <property type="project" value="Ensembl"/>
</dbReference>
<evidence type="ECO:0000256" key="5">
    <source>
        <dbReference type="ARBA" id="ARBA00022833"/>
    </source>
</evidence>
<keyword evidence="3" id="KW-0677">Repeat</keyword>
<dbReference type="SMART" id="SM00358">
    <property type="entry name" value="DSRM"/>
    <property type="match status" value="2"/>
</dbReference>
<keyword evidence="5" id="KW-0862">Zinc</keyword>
<reference evidence="12" key="2">
    <citation type="submission" date="2025-08" db="UniProtKB">
        <authorList>
            <consortium name="Ensembl"/>
        </authorList>
    </citation>
    <scope>IDENTIFICATION</scope>
</reference>
<keyword evidence="7" id="KW-0539">Nucleus</keyword>
<evidence type="ECO:0000256" key="7">
    <source>
        <dbReference type="ARBA" id="ARBA00023242"/>
    </source>
</evidence>
<evidence type="ECO:0000313" key="13">
    <source>
        <dbReference type="Proteomes" id="UP000694548"/>
    </source>
</evidence>
<dbReference type="Pfam" id="PF02137">
    <property type="entry name" value="A_deamin"/>
    <property type="match status" value="1"/>
</dbReference>
<dbReference type="GO" id="GO:0006396">
    <property type="term" value="P:RNA processing"/>
    <property type="evidence" value="ECO:0007669"/>
    <property type="project" value="InterPro"/>
</dbReference>
<dbReference type="FunFam" id="3.30.160.20:FF:000009">
    <property type="entry name" value="Adenosine deaminase RNA-specific B2 (inactive)"/>
    <property type="match status" value="1"/>
</dbReference>
<protein>
    <submittedName>
        <fullName evidence="12">Adenosine deaminase RNA specific B1a</fullName>
    </submittedName>
</protein>
<evidence type="ECO:0000256" key="9">
    <source>
        <dbReference type="SAM" id="MobiDB-lite"/>
    </source>
</evidence>
<dbReference type="FunFam" id="3.30.160.20:FF:000011">
    <property type="entry name" value="double-stranded RNA-specific editase 1 isoform X1"/>
    <property type="match status" value="1"/>
</dbReference>
<dbReference type="GO" id="GO:0048899">
    <property type="term" value="P:anterior lateral line development"/>
    <property type="evidence" value="ECO:0007669"/>
    <property type="project" value="Ensembl"/>
</dbReference>
<dbReference type="Gene3D" id="3.30.160.20">
    <property type="match status" value="2"/>
</dbReference>